<sequence length="110" mass="12633">MSVYAITYYLNEETHSCGCGEHDHDHNHEHEHEHHHEVRDDYEIVGNIKTLGSWACFMPDSYLLKTDLTASEISNKLKSFLESKDLLFVTKVDKDDVASLTPGVVEWISK</sequence>
<accession>A0ACB5RDU3</accession>
<proteinExistence type="predicted"/>
<reference evidence="1" key="1">
    <citation type="journal article" date="2025" name="Int. J. Syst. Evol. Microbiol.">
        <title>Inconstantimicrobium mannanitabidum sp. nov., a novel member of the family Clostridiaceae isolated from anoxic soil under the treatment of reductive soil disinfestation.</title>
        <authorList>
            <person name="Ueki A."/>
            <person name="Tonouchi A."/>
            <person name="Honma S."/>
            <person name="Kaku N."/>
            <person name="Ueki K."/>
        </authorList>
    </citation>
    <scope>NUCLEOTIDE SEQUENCE</scope>
    <source>
        <strain evidence="1">TW13</strain>
    </source>
</reference>
<protein>
    <submittedName>
        <fullName evidence="1">Uncharacterized protein</fullName>
    </submittedName>
</protein>
<evidence type="ECO:0000313" key="1">
    <source>
        <dbReference type="EMBL" id="GKX67439.1"/>
    </source>
</evidence>
<evidence type="ECO:0000313" key="2">
    <source>
        <dbReference type="Proteomes" id="UP001058074"/>
    </source>
</evidence>
<keyword evidence="2" id="KW-1185">Reference proteome</keyword>
<name>A0ACB5RDU3_9CLOT</name>
<dbReference type="Proteomes" id="UP001058074">
    <property type="component" value="Unassembled WGS sequence"/>
</dbReference>
<comment type="caution">
    <text evidence="1">The sequence shown here is derived from an EMBL/GenBank/DDBJ whole genome shotgun (WGS) entry which is preliminary data.</text>
</comment>
<gene>
    <name evidence="1" type="ORF">rsdtw13_26970</name>
</gene>
<dbReference type="EMBL" id="BROD01000001">
    <property type="protein sequence ID" value="GKX67439.1"/>
    <property type="molecule type" value="Genomic_DNA"/>
</dbReference>
<organism evidence="1 2">
    <name type="scientific">Inconstantimicrobium mannanitabidum</name>
    <dbReference type="NCBI Taxonomy" id="1604901"/>
    <lineage>
        <taxon>Bacteria</taxon>
        <taxon>Bacillati</taxon>
        <taxon>Bacillota</taxon>
        <taxon>Clostridia</taxon>
        <taxon>Eubacteriales</taxon>
        <taxon>Clostridiaceae</taxon>
        <taxon>Inconstantimicrobium</taxon>
    </lineage>
</organism>